<dbReference type="EC" id="4.1.1.48" evidence="3"/>
<reference evidence="10 11" key="1">
    <citation type="submission" date="2014-07" db="EMBL/GenBank/DDBJ databases">
        <authorList>
            <person name="McCorrison J."/>
            <person name="Sanka R."/>
            <person name="Torralba M."/>
            <person name="Gillis M."/>
            <person name="Haft D.H."/>
            <person name="Methe B."/>
            <person name="Sutton G."/>
            <person name="Nelson K.E."/>
        </authorList>
    </citation>
    <scope>NUCLEOTIDE SEQUENCE [LARGE SCALE GENOMIC DNA]</scope>
    <source>
        <strain evidence="10 11">DNF00058</strain>
    </source>
</reference>
<accession>A0A096CCC6</accession>
<name>A0A096CCC6_9BACT</name>
<comment type="catalytic activity">
    <reaction evidence="1">
        <text>1-(2-carboxyphenylamino)-1-deoxy-D-ribulose 5-phosphate + H(+) = (1S,2R)-1-C-(indol-3-yl)glycerol 3-phosphate + CO2 + H2O</text>
        <dbReference type="Rhea" id="RHEA:23476"/>
        <dbReference type="ChEBI" id="CHEBI:15377"/>
        <dbReference type="ChEBI" id="CHEBI:15378"/>
        <dbReference type="ChEBI" id="CHEBI:16526"/>
        <dbReference type="ChEBI" id="CHEBI:58613"/>
        <dbReference type="ChEBI" id="CHEBI:58866"/>
        <dbReference type="EC" id="4.1.1.48"/>
    </reaction>
</comment>
<dbReference type="Proteomes" id="UP000029614">
    <property type="component" value="Unassembled WGS sequence"/>
</dbReference>
<keyword evidence="11" id="KW-1185">Reference proteome</keyword>
<evidence type="ECO:0000256" key="8">
    <source>
        <dbReference type="ARBA" id="ARBA00023239"/>
    </source>
</evidence>
<evidence type="ECO:0000256" key="3">
    <source>
        <dbReference type="ARBA" id="ARBA00012362"/>
    </source>
</evidence>
<dbReference type="Gene3D" id="3.20.20.70">
    <property type="entry name" value="Aldolase class I"/>
    <property type="match status" value="1"/>
</dbReference>
<dbReference type="PANTHER" id="PTHR22854">
    <property type="entry name" value="TRYPTOPHAN BIOSYNTHESIS PROTEIN"/>
    <property type="match status" value="1"/>
</dbReference>
<dbReference type="InterPro" id="IPR013785">
    <property type="entry name" value="Aldolase_TIM"/>
</dbReference>
<dbReference type="InterPro" id="IPR045186">
    <property type="entry name" value="Indole-3-glycerol_P_synth"/>
</dbReference>
<protein>
    <recommendedName>
        <fullName evidence="3">indole-3-glycerol-phosphate synthase</fullName>
        <ecNumber evidence="3">4.1.1.48</ecNumber>
    </recommendedName>
</protein>
<comment type="pathway">
    <text evidence="2">Amino-acid biosynthesis; L-tryptophan biosynthesis; L-tryptophan from chorismate: step 4/5.</text>
</comment>
<evidence type="ECO:0000256" key="4">
    <source>
        <dbReference type="ARBA" id="ARBA00022605"/>
    </source>
</evidence>
<dbReference type="UniPathway" id="UPA00035">
    <property type="reaction ID" value="UER00043"/>
</dbReference>
<dbReference type="RefSeq" id="WP_036854571.1">
    <property type="nucleotide sequence ID" value="NZ_JRNU01000010.1"/>
</dbReference>
<gene>
    <name evidence="10" type="ORF">HMPREF9302_03095</name>
</gene>
<evidence type="ECO:0000259" key="9">
    <source>
        <dbReference type="Pfam" id="PF00218"/>
    </source>
</evidence>
<dbReference type="GO" id="GO:0000162">
    <property type="term" value="P:L-tryptophan biosynthetic process"/>
    <property type="evidence" value="ECO:0007669"/>
    <property type="project" value="UniProtKB-UniPathway"/>
</dbReference>
<evidence type="ECO:0000256" key="7">
    <source>
        <dbReference type="ARBA" id="ARBA00023141"/>
    </source>
</evidence>
<keyword evidence="6" id="KW-0822">Tryptophan biosynthesis</keyword>
<sequence>MNNILDEIVKAKRIELEQWKRFLPIKQLYAYVDKNNEYLFEGSSLGEALRGSSTGVIAEFKRHSPLHGWINDVARAGKTALSYQKKGASAISIVTDRQFFGGYDEHIQEARQSGVTCPILYNNIVIDDYQLLQAKYCGASAVLLMASCISKEECKHLIESAHYLGLEVLLTINSEKELDYLSFQPDIVGVNNRSITTFHADVHNSFHLAPCLPKDKVLVSMGGISSVQMVKELRKEGFKGFIIGEVFMKEKAPGDALCKFIKDLKE</sequence>
<dbReference type="InterPro" id="IPR011060">
    <property type="entry name" value="RibuloseP-bd_barrel"/>
</dbReference>
<proteinExistence type="predicted"/>
<evidence type="ECO:0000313" key="11">
    <source>
        <dbReference type="Proteomes" id="UP000029614"/>
    </source>
</evidence>
<keyword evidence="5" id="KW-0210">Decarboxylase</keyword>
<organism evidence="10 11">
    <name type="scientific">Prevotella amnii DNF00058</name>
    <dbReference type="NCBI Taxonomy" id="1401066"/>
    <lineage>
        <taxon>Bacteria</taxon>
        <taxon>Pseudomonadati</taxon>
        <taxon>Bacteroidota</taxon>
        <taxon>Bacteroidia</taxon>
        <taxon>Bacteroidales</taxon>
        <taxon>Prevotellaceae</taxon>
        <taxon>Prevotella</taxon>
    </lineage>
</organism>
<dbReference type="GO" id="GO:0004640">
    <property type="term" value="F:phosphoribosylanthranilate isomerase activity"/>
    <property type="evidence" value="ECO:0007669"/>
    <property type="project" value="TreeGrafter"/>
</dbReference>
<evidence type="ECO:0000256" key="6">
    <source>
        <dbReference type="ARBA" id="ARBA00022822"/>
    </source>
</evidence>
<dbReference type="Pfam" id="PF00218">
    <property type="entry name" value="IGPS"/>
    <property type="match status" value="1"/>
</dbReference>
<comment type="caution">
    <text evidence="10">The sequence shown here is derived from an EMBL/GenBank/DDBJ whole genome shotgun (WGS) entry which is preliminary data.</text>
</comment>
<keyword evidence="8" id="KW-0456">Lyase</keyword>
<dbReference type="SUPFAM" id="SSF51366">
    <property type="entry name" value="Ribulose-phoshate binding barrel"/>
    <property type="match status" value="1"/>
</dbReference>
<dbReference type="OrthoDB" id="9804217at2"/>
<feature type="domain" description="Indole-3-glycerol phosphate synthase" evidence="9">
    <location>
        <begin position="5"/>
        <end position="252"/>
    </location>
</feature>
<dbReference type="InterPro" id="IPR013798">
    <property type="entry name" value="Indole-3-glycerol_P_synth_dom"/>
</dbReference>
<dbReference type="CDD" id="cd00331">
    <property type="entry name" value="IGPS"/>
    <property type="match status" value="1"/>
</dbReference>
<dbReference type="EMBL" id="JRNU01000010">
    <property type="protein sequence ID" value="KGF52572.1"/>
    <property type="molecule type" value="Genomic_DNA"/>
</dbReference>
<dbReference type="GO" id="GO:0004425">
    <property type="term" value="F:indole-3-glycerol-phosphate synthase activity"/>
    <property type="evidence" value="ECO:0007669"/>
    <property type="project" value="UniProtKB-EC"/>
</dbReference>
<dbReference type="AlphaFoldDB" id="A0A096CCC6"/>
<keyword evidence="4" id="KW-0028">Amino-acid biosynthesis</keyword>
<evidence type="ECO:0000256" key="1">
    <source>
        <dbReference type="ARBA" id="ARBA00001633"/>
    </source>
</evidence>
<evidence type="ECO:0000313" key="10">
    <source>
        <dbReference type="EMBL" id="KGF52572.1"/>
    </source>
</evidence>
<evidence type="ECO:0000256" key="5">
    <source>
        <dbReference type="ARBA" id="ARBA00022793"/>
    </source>
</evidence>
<evidence type="ECO:0000256" key="2">
    <source>
        <dbReference type="ARBA" id="ARBA00004696"/>
    </source>
</evidence>
<dbReference type="PANTHER" id="PTHR22854:SF2">
    <property type="entry name" value="INDOLE-3-GLYCEROL-PHOSPHATE SYNTHASE"/>
    <property type="match status" value="1"/>
</dbReference>
<keyword evidence="7" id="KW-0057">Aromatic amino acid biosynthesis</keyword>